<feature type="region of interest" description="Disordered" evidence="1">
    <location>
        <begin position="36"/>
        <end position="63"/>
    </location>
</feature>
<dbReference type="Proteomes" id="UP000500826">
    <property type="component" value="Chromosome"/>
</dbReference>
<dbReference type="SUPFAM" id="SSF52172">
    <property type="entry name" value="CheY-like"/>
    <property type="match status" value="1"/>
</dbReference>
<dbReference type="EMBL" id="CP053418">
    <property type="protein sequence ID" value="QJW83951.1"/>
    <property type="molecule type" value="Genomic_DNA"/>
</dbReference>
<dbReference type="InterPro" id="IPR011006">
    <property type="entry name" value="CheY-like_superfamily"/>
</dbReference>
<accession>A0ABX6P1J1</accession>
<sequence length="63" mass="6825">MSADEAGAPRVKRILLVDDELSSAEVLALILAGEGYQSRSHPTRARRSRASARRRPTCSCPTS</sequence>
<evidence type="ECO:0000313" key="3">
    <source>
        <dbReference type="Proteomes" id="UP000500826"/>
    </source>
</evidence>
<proteinExistence type="predicted"/>
<gene>
    <name evidence="2" type="ORF">HK414_08240</name>
</gene>
<keyword evidence="3" id="KW-1185">Reference proteome</keyword>
<protein>
    <submittedName>
        <fullName evidence="2">Response regulator transcription factor</fullName>
    </submittedName>
</protein>
<evidence type="ECO:0000313" key="2">
    <source>
        <dbReference type="EMBL" id="QJW83951.1"/>
    </source>
</evidence>
<name>A0ABX6P1J1_9BURK</name>
<feature type="compositionally biased region" description="Basic residues" evidence="1">
    <location>
        <begin position="41"/>
        <end position="56"/>
    </location>
</feature>
<organism evidence="2 3">
    <name type="scientific">Ramlibacter terrae</name>
    <dbReference type="NCBI Taxonomy" id="2732511"/>
    <lineage>
        <taxon>Bacteria</taxon>
        <taxon>Pseudomonadati</taxon>
        <taxon>Pseudomonadota</taxon>
        <taxon>Betaproteobacteria</taxon>
        <taxon>Burkholderiales</taxon>
        <taxon>Comamonadaceae</taxon>
        <taxon>Ramlibacter</taxon>
    </lineage>
</organism>
<evidence type="ECO:0000256" key="1">
    <source>
        <dbReference type="SAM" id="MobiDB-lite"/>
    </source>
</evidence>
<reference evidence="2 3" key="1">
    <citation type="submission" date="2020-05" db="EMBL/GenBank/DDBJ databases">
        <title>Ramlibacter rhizophilus sp. nov., isolated from rhizosphere soil of national flower Mugunghwa from South Korea.</title>
        <authorList>
            <person name="Zheng-Fei Y."/>
            <person name="Huan T."/>
        </authorList>
    </citation>
    <scope>NUCLEOTIDE SEQUENCE [LARGE SCALE GENOMIC DNA]</scope>
    <source>
        <strain evidence="2 3">H242</strain>
    </source>
</reference>